<evidence type="ECO:0000313" key="4">
    <source>
        <dbReference type="EMBL" id="GIG00200.1"/>
    </source>
</evidence>
<feature type="compositionally biased region" description="Low complexity" evidence="1">
    <location>
        <begin position="451"/>
        <end position="475"/>
    </location>
</feature>
<proteinExistence type="predicted"/>
<dbReference type="Gene3D" id="3.90.1200.10">
    <property type="match status" value="1"/>
</dbReference>
<dbReference type="RefSeq" id="WP_120320161.1">
    <property type="nucleotide sequence ID" value="NZ_BONH01000027.1"/>
</dbReference>
<reference evidence="4 5" key="1">
    <citation type="submission" date="2021-01" db="EMBL/GenBank/DDBJ databases">
        <title>Whole genome shotgun sequence of Catellatospora citrea NBRC 14495.</title>
        <authorList>
            <person name="Komaki H."/>
            <person name="Tamura T."/>
        </authorList>
    </citation>
    <scope>NUCLEOTIDE SEQUENCE [LARGE SCALE GENOMIC DNA]</scope>
    <source>
        <strain evidence="4 5">NBRC 14495</strain>
    </source>
</reference>
<dbReference type="InterPro" id="IPR028908">
    <property type="entry name" value="Tox-PL_dom"/>
</dbReference>
<comment type="caution">
    <text evidence="4">The sequence shown here is derived from an EMBL/GenBank/DDBJ whole genome shotgun (WGS) entry which is preliminary data.</text>
</comment>
<dbReference type="SUPFAM" id="SSF56112">
    <property type="entry name" value="Protein kinase-like (PK-like)"/>
    <property type="match status" value="1"/>
</dbReference>
<keyword evidence="5" id="KW-1185">Reference proteome</keyword>
<evidence type="ECO:0000259" key="2">
    <source>
        <dbReference type="Pfam" id="PF15644"/>
    </source>
</evidence>
<organism evidence="4 5">
    <name type="scientific">Catellatospora citrea</name>
    <dbReference type="NCBI Taxonomy" id="53366"/>
    <lineage>
        <taxon>Bacteria</taxon>
        <taxon>Bacillati</taxon>
        <taxon>Actinomycetota</taxon>
        <taxon>Actinomycetes</taxon>
        <taxon>Micromonosporales</taxon>
        <taxon>Micromonosporaceae</taxon>
        <taxon>Catellatospora</taxon>
    </lineage>
</organism>
<feature type="domain" description="Tox-PL" evidence="2">
    <location>
        <begin position="783"/>
        <end position="904"/>
    </location>
</feature>
<feature type="region of interest" description="Disordered" evidence="1">
    <location>
        <begin position="380"/>
        <end position="544"/>
    </location>
</feature>
<feature type="region of interest" description="Disordered" evidence="1">
    <location>
        <begin position="938"/>
        <end position="965"/>
    </location>
</feature>
<dbReference type="Proteomes" id="UP000659904">
    <property type="component" value="Unassembled WGS sequence"/>
</dbReference>
<evidence type="ECO:0000259" key="3">
    <source>
        <dbReference type="Pfam" id="PF25547"/>
    </source>
</evidence>
<gene>
    <name evidence="4" type="ORF">Cci01nite_52930</name>
</gene>
<protein>
    <recommendedName>
        <fullName evidence="6">Papain fold toxin 1 (Glutamine deamidase) of polymorphic toxin system</fullName>
    </recommendedName>
</protein>
<dbReference type="Pfam" id="PF25547">
    <property type="entry name" value="WXG100_2"/>
    <property type="match status" value="1"/>
</dbReference>
<evidence type="ECO:0000313" key="5">
    <source>
        <dbReference type="Proteomes" id="UP000659904"/>
    </source>
</evidence>
<dbReference type="EMBL" id="BONH01000027">
    <property type="protein sequence ID" value="GIG00200.1"/>
    <property type="molecule type" value="Genomic_DNA"/>
</dbReference>
<sequence length="2030" mass="215843">MCTALEWVVGVDWPEGDEAAMRELADDWRAASTRMGPLLDEADDAALAAVAAAGGPDGQVASAILRLWSQLGRAHGAGGEEAALAMVVDLLDDFGSQVDDGANQIEGVKIEFYVELGLLLIELVALAAAATVTFGASLAGAAPAMYATRFAIQRLLRRAARELLERAAKKGLKDRLKDRLGDAVKDRIKSKAVRHLGEEALEEGLQEGLTSLGVQAYQVSEGNRGGLNAGELALDTGLGALAGGVGGVTGLGRVRATTALGRFGEHALRGASGAMLGEVTVGVVTGQGVSLQTLGMAASSATFGSAVGDTRVAVDGRLLGAELSLSTALDAHGPTDAARPPSAFDDSGLAVSAALFAGPAGETAPASAMAGLDRTVATADLSGGRPGGPDVAFGVEVPGTTTDGGGPRLPGAPADPAGLFDGDAWSAEDRGPEDRGAEATGATGHPGDGRPGAPAAGLAAGAAAVLEPASGTIPSSPGPAAPSPLAGPGAVPTGGGVAGDVPHGFVSPVVPATPHHSHPGTASGPARSAGVPPTGGPSPVTVPERADDDVAVVAAAAVASLGGPGTGPVRPPAATPGTGDRPAFTAVVPESRAEREAYESHTAFGRTHAMRLRFDPRSPTLLNRIRQWLRDGYAAGPPAFDPDRQAYEQTLAPLETRLRTLLNGPIDGPLPSEIDPDSFAAFQFLRYGEDERQMFRVADGAVNEPDDRSRASGLDDPRPVETSRRYGLPGGHRRPLALHQQDVELAVERDADGRPRRFSDLFGEWPRRANDGGPKADPTRAINCPDVVLSVIDTWLHGRPRVAAPRTVDRFSPDLLPLGGEPGGAARIEDAVGARFQQLMADHRATSYDAAWRPREEAFGTLESALSRQGHGAVAVLLLERPSGATHAVTVHNQHGQIVYVDAQDNEHPVSTHRPGGAVRMDALLLDADALPVDLGLPPGHWSRPDTDAADPGTSHVEASGHQRPSDVFATAEQVTAWDALSGGRLDTLVGELKARDDLSLDQKLRHLREELFREVAPPPAPVGGDLDTKNLRVYEWQSGELFVHAAALMLDDTATVEIAYEPHQLFTQYRDDVRDPYLSHTGPVPAGMTRDLADKTVLWRALSGRSTDGVDPAELAADAIDMQVRPLRGALAMRERLITEFGVDPARVRLCHDDQPRHVHYATSKFRRAHLVALPQVRRGGQQARDTMVAAMRGHGERGARRDMRARALAELVCARHEPDGRPRSYALLWVRKSGVPMGAFMDTKPELLRQTVALLRDMDPDRRILLIGDDLFDGRPEQQAAFEAEGALDGVDTETLRHFWSADRHGGQALGQGEQALFLHHLDSTRDIVQIGMESGALEIAVTLGVPTVYFQGREHVGDKGTRWQLYWDTWEYGDRRALLDEDGQPQLFPSGRARTAFAAHTGPLRAPLATIHRVEFGPDLPDPEDRLTPPVAVHHPATVSVVSDRIARLAGPELDGWARRLGRDWAPPDAWTPWPETAWADSRYCADQADRWLRAVPGDIESAAHKWNAVQRALSGVLRPTTAAAYREAGLHTDTPAGTASAVRLSLAYAAGPDARPHAVTEHVRQLLAETEPRRQAAEELRLLQLDEQEIGSLRNAIEQAVTARAEIRRTERGETAPVHGLPHEPDRPEEDTMPDPGSAPGRARTMLDRARAVRADGGAVIPHAVADLIGGAQVLANGVDGQPAVADFAAAVLGRPVRLAEITGSTGAKGLSGAPVMLVQDEDGRNVGVVKAFPDTEEFARELSALQRLHGREFTWFGIPTALGIAATPQRHGVVVSALAPGKAIDDLITEVGRSTGAAWAPAFRQLEWSVVGVAAALADLHTAAAGSGGPTSREFLDRHVAVVRRWTGQVLDTMRTLPDRGWRLDELARRVEQTIAEAHDVRGWAALAHGDAHPGNFFWHPERGLTVIDLPMLHHAMDSSGNPIGAPERDLAYFEIKLADFGMTLGLKPEELAHLRLAFRNGYRDAGGPDPDPRLMALFGVRGAIHVLKELPYRVRRGSDDHSDALSDLIESRLHLLKEALQWNP</sequence>
<dbReference type="Pfam" id="PF15644">
    <property type="entry name" value="Gln_amidase"/>
    <property type="match status" value="1"/>
</dbReference>
<dbReference type="InterPro" id="IPR057746">
    <property type="entry name" value="CpnT-like_N"/>
</dbReference>
<accession>A0A8J3KGD6</accession>
<feature type="region of interest" description="Disordered" evidence="1">
    <location>
        <begin position="1614"/>
        <end position="1647"/>
    </location>
</feature>
<name>A0A8J3KGD6_9ACTN</name>
<evidence type="ECO:0000256" key="1">
    <source>
        <dbReference type="SAM" id="MobiDB-lite"/>
    </source>
</evidence>
<feature type="region of interest" description="Disordered" evidence="1">
    <location>
        <begin position="701"/>
        <end position="734"/>
    </location>
</feature>
<dbReference type="InterPro" id="IPR011009">
    <property type="entry name" value="Kinase-like_dom_sf"/>
</dbReference>
<feature type="region of interest" description="Disordered" evidence="1">
    <location>
        <begin position="560"/>
        <end position="584"/>
    </location>
</feature>
<feature type="domain" description="Outer membrane channel protein CpnT-like N-terminal" evidence="3">
    <location>
        <begin position="5"/>
        <end position="149"/>
    </location>
</feature>
<evidence type="ECO:0008006" key="6">
    <source>
        <dbReference type="Google" id="ProtNLM"/>
    </source>
</evidence>
<feature type="compositionally biased region" description="Basic and acidic residues" evidence="1">
    <location>
        <begin position="427"/>
        <end position="437"/>
    </location>
</feature>
<feature type="compositionally biased region" description="Basic and acidic residues" evidence="1">
    <location>
        <begin position="705"/>
        <end position="724"/>
    </location>
</feature>